<keyword evidence="2" id="KW-1185">Reference proteome</keyword>
<reference evidence="1 2" key="1">
    <citation type="journal article" date="2021" name="Nat. Plants">
        <title>The Taxus genome provides insights into paclitaxel biosynthesis.</title>
        <authorList>
            <person name="Xiong X."/>
            <person name="Gou J."/>
            <person name="Liao Q."/>
            <person name="Li Y."/>
            <person name="Zhou Q."/>
            <person name="Bi G."/>
            <person name="Li C."/>
            <person name="Du R."/>
            <person name="Wang X."/>
            <person name="Sun T."/>
            <person name="Guo L."/>
            <person name="Liang H."/>
            <person name="Lu P."/>
            <person name="Wu Y."/>
            <person name="Zhang Z."/>
            <person name="Ro D.K."/>
            <person name="Shang Y."/>
            <person name="Huang S."/>
            <person name="Yan J."/>
        </authorList>
    </citation>
    <scope>NUCLEOTIDE SEQUENCE [LARGE SCALE GENOMIC DNA]</scope>
    <source>
        <strain evidence="1">Ta-2019</strain>
    </source>
</reference>
<gene>
    <name evidence="1" type="ORF">KI387_013675</name>
</gene>
<protein>
    <recommendedName>
        <fullName evidence="3">SET domain-containing protein</fullName>
    </recommendedName>
</protein>
<dbReference type="EMBL" id="JAHRHJ020000009">
    <property type="protein sequence ID" value="KAH9302092.1"/>
    <property type="molecule type" value="Genomic_DNA"/>
</dbReference>
<dbReference type="PANTHER" id="PTHR47643:SF2">
    <property type="entry name" value="TPR DOMAIN PROTEIN (AFU_ORTHOLOGUE AFUA_5G12710)"/>
    <property type="match status" value="1"/>
</dbReference>
<dbReference type="AlphaFoldDB" id="A0AA38CQX3"/>
<accession>A0AA38CQX3</accession>
<feature type="non-terminal residue" evidence="1">
    <location>
        <position position="90"/>
    </location>
</feature>
<dbReference type="InterPro" id="IPR046341">
    <property type="entry name" value="SET_dom_sf"/>
</dbReference>
<dbReference type="InterPro" id="IPR053209">
    <property type="entry name" value="Gramillin-biosynth_MTr"/>
</dbReference>
<dbReference type="Proteomes" id="UP000824469">
    <property type="component" value="Unassembled WGS sequence"/>
</dbReference>
<dbReference type="PANTHER" id="PTHR47643">
    <property type="entry name" value="TPR DOMAIN PROTEIN (AFU_ORTHOLOGUE AFUA_5G12710)"/>
    <property type="match status" value="1"/>
</dbReference>
<name>A0AA38CQX3_TAXCH</name>
<comment type="caution">
    <text evidence="1">The sequence shown here is derived from an EMBL/GenBank/DDBJ whole genome shotgun (WGS) entry which is preliminary data.</text>
</comment>
<evidence type="ECO:0000313" key="2">
    <source>
        <dbReference type="Proteomes" id="UP000824469"/>
    </source>
</evidence>
<evidence type="ECO:0000313" key="1">
    <source>
        <dbReference type="EMBL" id="KAH9302092.1"/>
    </source>
</evidence>
<proteinExistence type="predicted"/>
<organism evidence="1 2">
    <name type="scientific">Taxus chinensis</name>
    <name type="common">Chinese yew</name>
    <name type="synonym">Taxus wallichiana var. chinensis</name>
    <dbReference type="NCBI Taxonomy" id="29808"/>
    <lineage>
        <taxon>Eukaryota</taxon>
        <taxon>Viridiplantae</taxon>
        <taxon>Streptophyta</taxon>
        <taxon>Embryophyta</taxon>
        <taxon>Tracheophyta</taxon>
        <taxon>Spermatophyta</taxon>
        <taxon>Pinopsida</taxon>
        <taxon>Pinidae</taxon>
        <taxon>Conifers II</taxon>
        <taxon>Cupressales</taxon>
        <taxon>Taxaceae</taxon>
        <taxon>Taxus</taxon>
    </lineage>
</organism>
<evidence type="ECO:0008006" key="3">
    <source>
        <dbReference type="Google" id="ProtNLM"/>
    </source>
</evidence>
<dbReference type="Gene3D" id="2.170.270.10">
    <property type="entry name" value="SET domain"/>
    <property type="match status" value="1"/>
</dbReference>
<sequence length="90" mass="10316">MFIIAARKISPAEEITVSYIKNLTPLPLRETFCRQLGFRCECERCMFERSLGLAYQNLGEEIVTSYKTLVPHVPHVSPSEILYLLELVAQ</sequence>
<dbReference type="SUPFAM" id="SSF82199">
    <property type="entry name" value="SET domain"/>
    <property type="match status" value="1"/>
</dbReference>